<dbReference type="PIRSF" id="PIRSF021774">
    <property type="entry name" value="UCP021774"/>
    <property type="match status" value="1"/>
</dbReference>
<feature type="domain" description="DUF302" evidence="1">
    <location>
        <begin position="40"/>
        <end position="103"/>
    </location>
</feature>
<evidence type="ECO:0000313" key="3">
    <source>
        <dbReference type="Proteomes" id="UP001628193"/>
    </source>
</evidence>
<dbReference type="PANTHER" id="PTHR38342">
    <property type="entry name" value="SLR5037 PROTEIN"/>
    <property type="match status" value="1"/>
</dbReference>
<sequence length="134" mass="14189">MIDTSNPHALKKKVSTDYDTTIGAIKAALAEQGFGILTEIDVAATLKKKLDVDTPRAIILGACNPKLAHRAMSLVPDVSVFLPCNVVVRENNGGEVEIAALNPETMGQMIANPGLVEVADEANKRIRAAIDAVN</sequence>
<organism evidence="2 3">
    <name type="scientific">Candidatus Magnetaquiglobus chichijimensis</name>
    <dbReference type="NCBI Taxonomy" id="3141448"/>
    <lineage>
        <taxon>Bacteria</taxon>
        <taxon>Pseudomonadati</taxon>
        <taxon>Pseudomonadota</taxon>
        <taxon>Magnetococcia</taxon>
        <taxon>Magnetococcales</taxon>
        <taxon>Candidatus Magnetaquicoccaceae</taxon>
        <taxon>Candidatus Magnetaquiglobus</taxon>
    </lineage>
</organism>
<dbReference type="CDD" id="cd14797">
    <property type="entry name" value="DUF302"/>
    <property type="match status" value="1"/>
</dbReference>
<dbReference type="Pfam" id="PF03625">
    <property type="entry name" value="DUF302"/>
    <property type="match status" value="1"/>
</dbReference>
<evidence type="ECO:0000259" key="1">
    <source>
        <dbReference type="Pfam" id="PF03625"/>
    </source>
</evidence>
<gene>
    <name evidence="2" type="ORF">SIID45300_00700</name>
</gene>
<dbReference type="InterPro" id="IPR016796">
    <property type="entry name" value="UCP021774"/>
</dbReference>
<reference evidence="2 3" key="1">
    <citation type="submission" date="2024-05" db="EMBL/GenBank/DDBJ databases">
        <authorList>
            <consortium name="Candidatus Magnetaquicoccaceae bacterium FCR-1 genome sequencing consortium"/>
            <person name="Shimoshige H."/>
            <person name="Shimamura S."/>
            <person name="Taoka A."/>
            <person name="Kobayashi H."/>
            <person name="Maekawa T."/>
        </authorList>
    </citation>
    <scope>NUCLEOTIDE SEQUENCE [LARGE SCALE GENOMIC DNA]</scope>
    <source>
        <strain evidence="2 3">FCR-1</strain>
    </source>
</reference>
<comment type="caution">
    <text evidence="2">The sequence shown here is derived from an EMBL/GenBank/DDBJ whole genome shotgun (WGS) entry which is preliminary data.</text>
</comment>
<dbReference type="PANTHER" id="PTHR38342:SF1">
    <property type="entry name" value="SLR5037 PROTEIN"/>
    <property type="match status" value="1"/>
</dbReference>
<dbReference type="EMBL" id="BAAFGK010000002">
    <property type="protein sequence ID" value="GAB0056394.1"/>
    <property type="molecule type" value="Genomic_DNA"/>
</dbReference>
<dbReference type="Gene3D" id="3.30.310.70">
    <property type="entry name" value="TT1751-like domain"/>
    <property type="match status" value="1"/>
</dbReference>
<proteinExistence type="predicted"/>
<reference evidence="2 3" key="2">
    <citation type="submission" date="2024-09" db="EMBL/GenBank/DDBJ databases">
        <title>Draft genome sequence of Candidatus Magnetaquicoccaceae bacterium FCR-1.</title>
        <authorList>
            <person name="Shimoshige H."/>
            <person name="Shimamura S."/>
            <person name="Taoka A."/>
            <person name="Kobayashi H."/>
            <person name="Maekawa T."/>
        </authorList>
    </citation>
    <scope>NUCLEOTIDE SEQUENCE [LARGE SCALE GENOMIC DNA]</scope>
    <source>
        <strain evidence="2 3">FCR-1</strain>
    </source>
</reference>
<dbReference type="SUPFAM" id="SSF103247">
    <property type="entry name" value="TT1751-like"/>
    <property type="match status" value="1"/>
</dbReference>
<dbReference type="InterPro" id="IPR035923">
    <property type="entry name" value="TT1751-like_sf"/>
</dbReference>
<dbReference type="Proteomes" id="UP001628193">
    <property type="component" value="Unassembled WGS sequence"/>
</dbReference>
<protein>
    <recommendedName>
        <fullName evidence="1">DUF302 domain-containing protein</fullName>
    </recommendedName>
</protein>
<name>A0ABQ0C674_9PROT</name>
<keyword evidence="3" id="KW-1185">Reference proteome</keyword>
<accession>A0ABQ0C674</accession>
<dbReference type="RefSeq" id="WP_420904103.1">
    <property type="nucleotide sequence ID" value="NZ_BAAFGK010000002.1"/>
</dbReference>
<evidence type="ECO:0000313" key="2">
    <source>
        <dbReference type="EMBL" id="GAB0056394.1"/>
    </source>
</evidence>
<dbReference type="InterPro" id="IPR005180">
    <property type="entry name" value="DUF302"/>
</dbReference>